<evidence type="ECO:0000256" key="1">
    <source>
        <dbReference type="SAM" id="Phobius"/>
    </source>
</evidence>
<keyword evidence="1" id="KW-0812">Transmembrane</keyword>
<keyword evidence="3" id="KW-1185">Reference proteome</keyword>
<protein>
    <submittedName>
        <fullName evidence="2">Uncharacterized protein</fullName>
    </submittedName>
</protein>
<dbReference type="Proteomes" id="UP000198379">
    <property type="component" value="Unassembled WGS sequence"/>
</dbReference>
<feature type="transmembrane region" description="Helical" evidence="1">
    <location>
        <begin position="51"/>
        <end position="71"/>
    </location>
</feature>
<dbReference type="OrthoDB" id="1163623at2"/>
<dbReference type="EMBL" id="FZNY01000002">
    <property type="protein sequence ID" value="SNR70595.1"/>
    <property type="molecule type" value="Genomic_DNA"/>
</dbReference>
<reference evidence="2 3" key="1">
    <citation type="submission" date="2017-06" db="EMBL/GenBank/DDBJ databases">
        <authorList>
            <person name="Kim H.J."/>
            <person name="Triplett B.A."/>
        </authorList>
    </citation>
    <scope>NUCLEOTIDE SEQUENCE [LARGE SCALE GENOMIC DNA]</scope>
    <source>
        <strain evidence="2 3">DSM 25597</strain>
    </source>
</reference>
<gene>
    <name evidence="2" type="ORF">SAMN06265376_10275</name>
</gene>
<keyword evidence="1" id="KW-0472">Membrane</keyword>
<evidence type="ECO:0000313" key="3">
    <source>
        <dbReference type="Proteomes" id="UP000198379"/>
    </source>
</evidence>
<organism evidence="2 3">
    <name type="scientific">Dokdonia pacifica</name>
    <dbReference type="NCBI Taxonomy" id="1627892"/>
    <lineage>
        <taxon>Bacteria</taxon>
        <taxon>Pseudomonadati</taxon>
        <taxon>Bacteroidota</taxon>
        <taxon>Flavobacteriia</taxon>
        <taxon>Flavobacteriales</taxon>
        <taxon>Flavobacteriaceae</taxon>
        <taxon>Dokdonia</taxon>
    </lineage>
</organism>
<dbReference type="RefSeq" id="WP_089370859.1">
    <property type="nucleotide sequence ID" value="NZ_BMEP01000001.1"/>
</dbReference>
<name>A0A238YHC0_9FLAO</name>
<feature type="transmembrane region" description="Helical" evidence="1">
    <location>
        <begin position="12"/>
        <end position="30"/>
    </location>
</feature>
<proteinExistence type="predicted"/>
<keyword evidence="1" id="KW-1133">Transmembrane helix</keyword>
<evidence type="ECO:0000313" key="2">
    <source>
        <dbReference type="EMBL" id="SNR70595.1"/>
    </source>
</evidence>
<accession>A0A238YHC0</accession>
<sequence length="109" mass="12295">MKDLNELVGFSVIIVALLLIVFIIARYTYLVKKMMIEKGVYLENKATKFKYLDIGCIVFGLGIGLFVSSIFTTMDLLEDTMDLLVWGTILVFGAAGLIVAHFIRKRLEK</sequence>
<feature type="transmembrane region" description="Helical" evidence="1">
    <location>
        <begin position="83"/>
        <end position="103"/>
    </location>
</feature>
<dbReference type="AlphaFoldDB" id="A0A238YHC0"/>